<comment type="caution">
    <text evidence="2">The sequence shown here is derived from an EMBL/GenBank/DDBJ whole genome shotgun (WGS) entry which is preliminary data.</text>
</comment>
<dbReference type="InterPro" id="IPR007612">
    <property type="entry name" value="LOR"/>
</dbReference>
<dbReference type="Proteomes" id="UP001291623">
    <property type="component" value="Unassembled WGS sequence"/>
</dbReference>
<sequence>MAESSYAAMANNPIAVIGPQYCAPNEVDLVISRKVMTLTDGEFIVSDMNGNFVFKVRGQGALGWHNKRVILDAAGNLVVNLKEKVMVLPC</sequence>
<dbReference type="PANTHER" id="PTHR31087">
    <property type="match status" value="1"/>
</dbReference>
<keyword evidence="3" id="KW-1185">Reference proteome</keyword>
<dbReference type="Pfam" id="PF04525">
    <property type="entry name" value="LOR"/>
    <property type="match status" value="1"/>
</dbReference>
<protein>
    <submittedName>
        <fullName evidence="2">Uncharacterized protein</fullName>
    </submittedName>
</protein>
<evidence type="ECO:0000313" key="2">
    <source>
        <dbReference type="EMBL" id="KAK4342651.1"/>
    </source>
</evidence>
<dbReference type="PANTHER" id="PTHR31087:SF160">
    <property type="entry name" value="PROTEIN LURP-ONE-RELATED 1-RELATED"/>
    <property type="match status" value="1"/>
</dbReference>
<name>A0AAE1R038_9SOLA</name>
<reference evidence="2" key="1">
    <citation type="submission" date="2023-12" db="EMBL/GenBank/DDBJ databases">
        <title>Genome assembly of Anisodus tanguticus.</title>
        <authorList>
            <person name="Wang Y.-J."/>
        </authorList>
    </citation>
    <scope>NUCLEOTIDE SEQUENCE</scope>
    <source>
        <strain evidence="2">KB-2021</strain>
        <tissue evidence="2">Leaf</tissue>
    </source>
</reference>
<dbReference type="Gene3D" id="2.40.160.200">
    <property type="entry name" value="LURP1-related"/>
    <property type="match status" value="1"/>
</dbReference>
<dbReference type="InterPro" id="IPR025659">
    <property type="entry name" value="Tubby-like_C"/>
</dbReference>
<accession>A0AAE1R038</accession>
<evidence type="ECO:0000256" key="1">
    <source>
        <dbReference type="ARBA" id="ARBA00005437"/>
    </source>
</evidence>
<organism evidence="2 3">
    <name type="scientific">Anisodus tanguticus</name>
    <dbReference type="NCBI Taxonomy" id="243964"/>
    <lineage>
        <taxon>Eukaryota</taxon>
        <taxon>Viridiplantae</taxon>
        <taxon>Streptophyta</taxon>
        <taxon>Embryophyta</taxon>
        <taxon>Tracheophyta</taxon>
        <taxon>Spermatophyta</taxon>
        <taxon>Magnoliopsida</taxon>
        <taxon>eudicotyledons</taxon>
        <taxon>Gunneridae</taxon>
        <taxon>Pentapetalae</taxon>
        <taxon>asterids</taxon>
        <taxon>lamiids</taxon>
        <taxon>Solanales</taxon>
        <taxon>Solanaceae</taxon>
        <taxon>Solanoideae</taxon>
        <taxon>Hyoscyameae</taxon>
        <taxon>Anisodus</taxon>
    </lineage>
</organism>
<evidence type="ECO:0000313" key="3">
    <source>
        <dbReference type="Proteomes" id="UP001291623"/>
    </source>
</evidence>
<gene>
    <name evidence="2" type="ORF">RND71_038467</name>
</gene>
<dbReference type="AlphaFoldDB" id="A0AAE1R038"/>
<comment type="similarity">
    <text evidence="1">Belongs to the LOR family.</text>
</comment>
<proteinExistence type="inferred from homology"/>
<dbReference type="InterPro" id="IPR038595">
    <property type="entry name" value="LOR_sf"/>
</dbReference>
<dbReference type="SUPFAM" id="SSF54518">
    <property type="entry name" value="Tubby C-terminal domain-like"/>
    <property type="match status" value="1"/>
</dbReference>
<dbReference type="EMBL" id="JAVYJV010000021">
    <property type="protein sequence ID" value="KAK4342651.1"/>
    <property type="molecule type" value="Genomic_DNA"/>
</dbReference>